<sequence length="159" mass="16972">MNILITGGMSALAQKLARVFSAEDKVIFGDNVAIPDLLIAGGRYVVIPSGSSASFNHELLKVGISNESDLIIPLRKDEIVQLAACRDLFAEYGIQLAVPSHRLLEIVEFIVNPGKDLNTTVLLKGKIAGQGEPIESLENESGVCVVSDGGEELFFCCLA</sequence>
<evidence type="ECO:0000313" key="2">
    <source>
        <dbReference type="Proteomes" id="UP001597560"/>
    </source>
</evidence>
<organism evidence="1 2">
    <name type="scientific">Olivibacter jilunii</name>
    <dbReference type="NCBI Taxonomy" id="985016"/>
    <lineage>
        <taxon>Bacteria</taxon>
        <taxon>Pseudomonadati</taxon>
        <taxon>Bacteroidota</taxon>
        <taxon>Sphingobacteriia</taxon>
        <taxon>Sphingobacteriales</taxon>
        <taxon>Sphingobacteriaceae</taxon>
        <taxon>Olivibacter</taxon>
    </lineage>
</organism>
<keyword evidence="2" id="KW-1185">Reference proteome</keyword>
<dbReference type="Gene3D" id="3.40.50.20">
    <property type="match status" value="1"/>
</dbReference>
<dbReference type="EMBL" id="JBHUPA010000002">
    <property type="protein sequence ID" value="MFD2960930.1"/>
    <property type="molecule type" value="Genomic_DNA"/>
</dbReference>
<gene>
    <name evidence="1" type="ORF">ACFS6J_03985</name>
</gene>
<dbReference type="Proteomes" id="UP001597560">
    <property type="component" value="Unassembled WGS sequence"/>
</dbReference>
<protein>
    <submittedName>
        <fullName evidence="1">Uncharacterized protein</fullName>
    </submittedName>
</protein>
<reference evidence="2" key="1">
    <citation type="journal article" date="2019" name="Int. J. Syst. Evol. Microbiol.">
        <title>The Global Catalogue of Microorganisms (GCM) 10K type strain sequencing project: providing services to taxonomists for standard genome sequencing and annotation.</title>
        <authorList>
            <consortium name="The Broad Institute Genomics Platform"/>
            <consortium name="The Broad Institute Genome Sequencing Center for Infectious Disease"/>
            <person name="Wu L."/>
            <person name="Ma J."/>
        </authorList>
    </citation>
    <scope>NUCLEOTIDE SEQUENCE [LARGE SCALE GENOMIC DNA]</scope>
    <source>
        <strain evidence="2">KCTC 23098</strain>
    </source>
</reference>
<comment type="caution">
    <text evidence="1">The sequence shown here is derived from an EMBL/GenBank/DDBJ whole genome shotgun (WGS) entry which is preliminary data.</text>
</comment>
<proteinExistence type="predicted"/>
<accession>A0ABW6AUP8</accession>
<evidence type="ECO:0000313" key="1">
    <source>
        <dbReference type="EMBL" id="MFD2960930.1"/>
    </source>
</evidence>
<name>A0ABW6AUP8_9SPHI</name>
<dbReference type="RefSeq" id="WP_377609136.1">
    <property type="nucleotide sequence ID" value="NZ_JBHUPA010000002.1"/>
</dbReference>